<dbReference type="PANTHER" id="PTHR43630">
    <property type="entry name" value="POLY-BETA-1,6-N-ACETYL-D-GLUCOSAMINE SYNTHASE"/>
    <property type="match status" value="1"/>
</dbReference>
<dbReference type="SUPFAM" id="SSF53448">
    <property type="entry name" value="Nucleotide-diphospho-sugar transferases"/>
    <property type="match status" value="1"/>
</dbReference>
<feature type="domain" description="Glycosyltransferase 2-like" evidence="5">
    <location>
        <begin position="42"/>
        <end position="155"/>
    </location>
</feature>
<proteinExistence type="inferred from homology"/>
<organism evidence="6 7">
    <name type="scientific">Desulfoferula mesophila</name>
    <dbReference type="NCBI Taxonomy" id="3058419"/>
    <lineage>
        <taxon>Bacteria</taxon>
        <taxon>Pseudomonadati</taxon>
        <taxon>Thermodesulfobacteriota</taxon>
        <taxon>Desulfarculia</taxon>
        <taxon>Desulfarculales</taxon>
        <taxon>Desulfarculaceae</taxon>
        <taxon>Desulfoferula</taxon>
    </lineage>
</organism>
<keyword evidence="4" id="KW-1133">Transmembrane helix</keyword>
<evidence type="ECO:0000256" key="3">
    <source>
        <dbReference type="ARBA" id="ARBA00022679"/>
    </source>
</evidence>
<dbReference type="EMBL" id="AP028679">
    <property type="protein sequence ID" value="BEQ16109.1"/>
    <property type="molecule type" value="Genomic_DNA"/>
</dbReference>
<dbReference type="Proteomes" id="UP001366166">
    <property type="component" value="Chromosome"/>
</dbReference>
<protein>
    <recommendedName>
        <fullName evidence="5">Glycosyltransferase 2-like domain-containing protein</fullName>
    </recommendedName>
</protein>
<keyword evidence="7" id="KW-1185">Reference proteome</keyword>
<keyword evidence="2" id="KW-0328">Glycosyltransferase</keyword>
<evidence type="ECO:0000259" key="5">
    <source>
        <dbReference type="Pfam" id="PF00535"/>
    </source>
</evidence>
<feature type="transmembrane region" description="Helical" evidence="4">
    <location>
        <begin position="364"/>
        <end position="387"/>
    </location>
</feature>
<comment type="similarity">
    <text evidence="1">Belongs to the glycosyltransferase 2 family.</text>
</comment>
<dbReference type="Gene3D" id="3.90.550.10">
    <property type="entry name" value="Spore Coat Polysaccharide Biosynthesis Protein SpsA, Chain A"/>
    <property type="match status" value="1"/>
</dbReference>
<evidence type="ECO:0000256" key="4">
    <source>
        <dbReference type="SAM" id="Phobius"/>
    </source>
</evidence>
<reference evidence="7" key="1">
    <citation type="journal article" date="2023" name="Arch. Microbiol.">
        <title>Desulfoferula mesophilus gen. nov. sp. nov., a mesophilic sulfate-reducing bacterium isolated from a brackish lake sediment.</title>
        <authorList>
            <person name="Watanabe T."/>
            <person name="Yabe T."/>
            <person name="Tsuji J.M."/>
            <person name="Fukui M."/>
        </authorList>
    </citation>
    <scope>NUCLEOTIDE SEQUENCE [LARGE SCALE GENOMIC DNA]</scope>
    <source>
        <strain evidence="7">12FAK</strain>
    </source>
</reference>
<evidence type="ECO:0000313" key="6">
    <source>
        <dbReference type="EMBL" id="BEQ16109.1"/>
    </source>
</evidence>
<dbReference type="Pfam" id="PF00535">
    <property type="entry name" value="Glycos_transf_2"/>
    <property type="match status" value="1"/>
</dbReference>
<feature type="transmembrane region" description="Helical" evidence="4">
    <location>
        <begin position="393"/>
        <end position="412"/>
    </location>
</feature>
<evidence type="ECO:0000256" key="2">
    <source>
        <dbReference type="ARBA" id="ARBA00022676"/>
    </source>
</evidence>
<feature type="transmembrane region" description="Helical" evidence="4">
    <location>
        <begin position="424"/>
        <end position="447"/>
    </location>
</feature>
<keyword evidence="4" id="KW-0472">Membrane</keyword>
<dbReference type="InterPro" id="IPR029044">
    <property type="entry name" value="Nucleotide-diphossugar_trans"/>
</dbReference>
<evidence type="ECO:0000256" key="1">
    <source>
        <dbReference type="ARBA" id="ARBA00006739"/>
    </source>
</evidence>
<dbReference type="PANTHER" id="PTHR43630:SF1">
    <property type="entry name" value="POLY-BETA-1,6-N-ACETYL-D-GLUCOSAMINE SYNTHASE"/>
    <property type="match status" value="1"/>
</dbReference>
<keyword evidence="3" id="KW-0808">Transferase</keyword>
<accession>A0AAU9ELT7</accession>
<dbReference type="InterPro" id="IPR001173">
    <property type="entry name" value="Glyco_trans_2-like"/>
</dbReference>
<evidence type="ECO:0000313" key="7">
    <source>
        <dbReference type="Proteomes" id="UP001366166"/>
    </source>
</evidence>
<gene>
    <name evidence="6" type="ORF">FAK_31750</name>
</gene>
<dbReference type="GO" id="GO:0016757">
    <property type="term" value="F:glycosyltransferase activity"/>
    <property type="evidence" value="ECO:0007669"/>
    <property type="project" value="UniProtKB-KW"/>
</dbReference>
<dbReference type="KEGG" id="dmp:FAK_31750"/>
<dbReference type="AlphaFoldDB" id="A0AAU9ELT7"/>
<keyword evidence="4" id="KW-0812">Transmembrane</keyword>
<name>A0AAU9ELT7_9BACT</name>
<sequence length="459" mass="53419">MAVIPYLVVGPNAIMSLIGLVHGPDKIKPTPAEDWREAKVEVVIPALDEERNIILSLDSIKKQTLQPERVVLVDDGSNDRTAAVADEYAKAIGLNLVVYKRQAPIGKTVTLKRQSRESDADVEFILDGDTALESPNYIERLVFELYQGVGIASACGTILPIKTRARKALFQEPKPREFLKEHPQIVTELDSTWYQRLSRKVISTYRDCLYRYLQRFIYHGEMVFFGSIVNPVGCAVAYRRKYVKELFDEYEPVLGENLTTSEDIFIGFAMADYGYRNIQLADVYARTLEPRFIHWFHQQHNWSSSFLQSCYYFPGLLWSPFKALKRWRWRRRSKKSGVEELRRIKEQYRQAFGRQFTKQYGRPIGWFIFLSAFEKLSFPLLLILMLAMGWWEALLVTLAAETGLFLFTLFVTSKSDRFSSLLKGILITPFRYTSIIIDIVTTFRFFWDVLVTKNRDWRK</sequence>